<keyword evidence="4" id="KW-1185">Reference proteome</keyword>
<dbReference type="PANTHER" id="PTHR43649">
    <property type="entry name" value="ARABINOSE-BINDING PROTEIN-RELATED"/>
    <property type="match status" value="1"/>
</dbReference>
<organism evidence="3 4">
    <name type="scientific">Cohnella ginsengisoli</name>
    <dbReference type="NCBI Taxonomy" id="425004"/>
    <lineage>
        <taxon>Bacteria</taxon>
        <taxon>Bacillati</taxon>
        <taxon>Bacillota</taxon>
        <taxon>Bacilli</taxon>
        <taxon>Bacillales</taxon>
        <taxon>Paenibacillaceae</taxon>
        <taxon>Cohnella</taxon>
    </lineage>
</organism>
<gene>
    <name evidence="3" type="ORF">OMP38_08270</name>
</gene>
<feature type="region of interest" description="Disordered" evidence="1">
    <location>
        <begin position="562"/>
        <end position="590"/>
    </location>
</feature>
<dbReference type="RefSeq" id="WP_277564650.1">
    <property type="nucleotide sequence ID" value="NZ_JAPDHZ010000002.1"/>
</dbReference>
<accession>A0A9X4KJD1</accession>
<dbReference type="AlphaFoldDB" id="A0A9X4KJD1"/>
<dbReference type="PANTHER" id="PTHR43649:SF12">
    <property type="entry name" value="DIACETYLCHITOBIOSE BINDING PROTEIN DASA"/>
    <property type="match status" value="1"/>
</dbReference>
<sequence length="611" mass="67376">MADKKALSLALAAALVLTALAGCSDGGNNNANPASGSSSASGAASAQASAEAPFSYTFLDTVHPTALFGYNNPNDVVTPVVEQKFNVKVSDIVFSAGQSPVERVNMLVAANNLPDVVLVDNPNLSLLYSTGAFADLSEYQSLMVNTDKYVSDTGWNSLKVDGKLVALPTSAMPDADNPEVAAAMQADIFHRDPVNWAFMLREDILKKLGYKFKTVKDIQAELDQNPRQLTDADLQLDPPIETPEDFEKLLYDIQKLDLKVDGKPVIPLSIPDWGAYHISSLYAPTGGYHADPETGEVTGYIDNPNMKTYYAKLRQWFKDGVLDKDYLLQKPEQLQQKIASGRVAAMFSVPDTNGARTSLKQLDPEAELRPIPWPKSQYEIDTGHPSYVDPSYPAGFYNIMINKNVKDIPRLLKYFDWFQTEEAMDLSVWGPESAGLYELMDGVKVFKDQALYEAIRDGKKDRGRQKRGVLRHLRQKQYRVHLYEQGVPDGAGAVLQQQDVRAQLSGQIRRMERHVGVRLHRQAEQGRHRAVAERRKGEHAGQLLLEYVPHDGYGEAAVHEERSGVRQEVGGAQEDVRGEGRLRGGDRGDEALVRAGDGQIRVAGGGRAALQ</sequence>
<evidence type="ECO:0000313" key="3">
    <source>
        <dbReference type="EMBL" id="MDG0790860.1"/>
    </source>
</evidence>
<dbReference type="SUPFAM" id="SSF53850">
    <property type="entry name" value="Periplasmic binding protein-like II"/>
    <property type="match status" value="1"/>
</dbReference>
<evidence type="ECO:0000256" key="1">
    <source>
        <dbReference type="SAM" id="MobiDB-lite"/>
    </source>
</evidence>
<reference evidence="3 4" key="1">
    <citation type="submission" date="2022-10" db="EMBL/GenBank/DDBJ databases">
        <title>Comparative genomic analysis of Cohnella hashimotonis sp. nov., isolated from the International Space Station.</title>
        <authorList>
            <person name="Simpson A."/>
            <person name="Venkateswaran K."/>
        </authorList>
    </citation>
    <scope>NUCLEOTIDE SEQUENCE [LARGE SCALE GENOMIC DNA]</scope>
    <source>
        <strain evidence="3 4">DSM 18997</strain>
    </source>
</reference>
<dbReference type="Gene3D" id="3.40.190.10">
    <property type="entry name" value="Periplasmic binding protein-like II"/>
    <property type="match status" value="2"/>
</dbReference>
<dbReference type="InterPro" id="IPR050490">
    <property type="entry name" value="Bact_solute-bd_prot1"/>
</dbReference>
<dbReference type="InterPro" id="IPR006059">
    <property type="entry name" value="SBP"/>
</dbReference>
<feature type="signal peptide" evidence="2">
    <location>
        <begin position="1"/>
        <end position="21"/>
    </location>
</feature>
<evidence type="ECO:0000313" key="4">
    <source>
        <dbReference type="Proteomes" id="UP001153387"/>
    </source>
</evidence>
<keyword evidence="2" id="KW-0732">Signal</keyword>
<comment type="caution">
    <text evidence="3">The sequence shown here is derived from an EMBL/GenBank/DDBJ whole genome shotgun (WGS) entry which is preliminary data.</text>
</comment>
<dbReference type="EMBL" id="JAPDHZ010000002">
    <property type="protein sequence ID" value="MDG0790860.1"/>
    <property type="molecule type" value="Genomic_DNA"/>
</dbReference>
<name>A0A9X4KJD1_9BACL</name>
<feature type="chain" id="PRO_5040825072" evidence="2">
    <location>
        <begin position="22"/>
        <end position="611"/>
    </location>
</feature>
<feature type="compositionally biased region" description="Basic and acidic residues" evidence="1">
    <location>
        <begin position="574"/>
        <end position="590"/>
    </location>
</feature>
<dbReference type="Pfam" id="PF01547">
    <property type="entry name" value="SBP_bac_1"/>
    <property type="match status" value="1"/>
</dbReference>
<dbReference type="PROSITE" id="PS51257">
    <property type="entry name" value="PROKAR_LIPOPROTEIN"/>
    <property type="match status" value="1"/>
</dbReference>
<proteinExistence type="predicted"/>
<dbReference type="Proteomes" id="UP001153387">
    <property type="component" value="Unassembled WGS sequence"/>
</dbReference>
<evidence type="ECO:0000256" key="2">
    <source>
        <dbReference type="SAM" id="SignalP"/>
    </source>
</evidence>
<protein>
    <submittedName>
        <fullName evidence="3">Extracellular solute-binding protein</fullName>
    </submittedName>
</protein>